<dbReference type="InterPro" id="IPR001441">
    <property type="entry name" value="UPP_synth-like"/>
</dbReference>
<feature type="binding site" evidence="2">
    <location>
        <position position="55"/>
    </location>
    <ligand>
        <name>substrate</name>
    </ligand>
</feature>
<comment type="subunit">
    <text evidence="2">Homodimer.</text>
</comment>
<dbReference type="PROSITE" id="PS01066">
    <property type="entry name" value="UPP_SYNTHASE"/>
    <property type="match status" value="1"/>
</dbReference>
<keyword evidence="2" id="KW-0460">Magnesium</keyword>
<feature type="binding site" evidence="2">
    <location>
        <position position="89"/>
    </location>
    <ligand>
        <name>substrate</name>
    </ligand>
</feature>
<proteinExistence type="inferred from homology"/>
<evidence type="ECO:0000256" key="2">
    <source>
        <dbReference type="HAMAP-Rule" id="MF_01139"/>
    </source>
</evidence>
<feature type="binding site" evidence="2">
    <location>
        <position position="51"/>
    </location>
    <ligand>
        <name>substrate</name>
    </ligand>
</feature>
<dbReference type="NCBIfam" id="TIGR00055">
    <property type="entry name" value="uppS"/>
    <property type="match status" value="1"/>
</dbReference>
<dbReference type="EMBL" id="JAAMFI010000001">
    <property type="protein sequence ID" value="MBS9334574.1"/>
    <property type="molecule type" value="Genomic_DNA"/>
</dbReference>
<keyword evidence="1 2" id="KW-0808">Transferase</keyword>
<comment type="cofactor">
    <cofactor evidence="2">
        <name>Mg(2+)</name>
        <dbReference type="ChEBI" id="CHEBI:18420"/>
    </cofactor>
    <text evidence="2">Binds 2 magnesium ions per subunit.</text>
</comment>
<dbReference type="Gene3D" id="3.40.1180.10">
    <property type="entry name" value="Decaprenyl diphosphate synthase-like"/>
    <property type="match status" value="1"/>
</dbReference>
<dbReference type="Pfam" id="PF01255">
    <property type="entry name" value="Prenyltransf"/>
    <property type="match status" value="1"/>
</dbReference>
<feature type="binding site" evidence="2">
    <location>
        <begin position="83"/>
        <end position="85"/>
    </location>
    <ligand>
        <name>substrate</name>
    </ligand>
</feature>
<comment type="function">
    <text evidence="2">Catalyzes the condensation of isopentenyl diphosphate (IPP) with allylic pyrophosphates generating different type of terpenoids.</text>
</comment>
<comment type="caution">
    <text evidence="3">The sequence shown here is derived from an EMBL/GenBank/DDBJ whole genome shotgun (WGS) entry which is preliminary data.</text>
</comment>
<dbReference type="RefSeq" id="WP_213819191.1">
    <property type="nucleotide sequence ID" value="NZ_JAAMFI010000001.1"/>
</dbReference>
<gene>
    <name evidence="3" type="ORF">G6R27_00800</name>
</gene>
<feature type="binding site" evidence="2">
    <location>
        <begin position="215"/>
        <end position="217"/>
    </location>
    <ligand>
        <name>substrate</name>
    </ligand>
</feature>
<sequence length="263" mass="29719">MSIFSRIFHSKESASQTFEEALANGQLKVPKHLAVIMDGNGRWAKKRHLPRVSGHKEGMETVKRVTKLANNTGINVLTVYAFSTENWSRPKDEVSFLMKLPVTFFDTFVPELVQQNVRVETIGNIDQLPEITKKAVLDAKEKTKHNTGLILNFALNYGGQQEIIDAARILAEEVAAGDRSADQIDQTIFEGKLTTGFLGQYANPDLIIRTSGEERLSNFLPYQAAYSEFYFTDVFWPDFGKEDFEAALKAYTKRDRRFGNVKA</sequence>
<protein>
    <recommendedName>
        <fullName evidence="2">Isoprenyl transferase</fullName>
        <ecNumber evidence="2">2.5.1.-</ecNumber>
    </recommendedName>
</protein>
<name>A0ABS5QQG2_9LACO</name>
<feature type="binding site" evidence="2">
    <location>
        <begin position="39"/>
        <end position="42"/>
    </location>
    <ligand>
        <name>substrate</name>
    </ligand>
</feature>
<dbReference type="SUPFAM" id="SSF64005">
    <property type="entry name" value="Undecaprenyl diphosphate synthase"/>
    <property type="match status" value="1"/>
</dbReference>
<organism evidence="3 4">
    <name type="scientific">Fructobacillus papyriferae</name>
    <dbReference type="NCBI Taxonomy" id="2713171"/>
    <lineage>
        <taxon>Bacteria</taxon>
        <taxon>Bacillati</taxon>
        <taxon>Bacillota</taxon>
        <taxon>Bacilli</taxon>
        <taxon>Lactobacillales</taxon>
        <taxon>Lactobacillaceae</taxon>
        <taxon>Fructobacillus</taxon>
    </lineage>
</organism>
<dbReference type="NCBIfam" id="NF011405">
    <property type="entry name" value="PRK14830.1"/>
    <property type="match status" value="1"/>
</dbReference>
<evidence type="ECO:0000313" key="4">
    <source>
        <dbReference type="Proteomes" id="UP001519418"/>
    </source>
</evidence>
<accession>A0ABS5QQG2</accession>
<dbReference type="InterPro" id="IPR036424">
    <property type="entry name" value="UPP_synth-like_sf"/>
</dbReference>
<feature type="binding site" evidence="2">
    <location>
        <position position="38"/>
    </location>
    <ligand>
        <name>Mg(2+)</name>
        <dbReference type="ChEBI" id="CHEBI:18420"/>
    </ligand>
</feature>
<dbReference type="GO" id="GO:0016740">
    <property type="term" value="F:transferase activity"/>
    <property type="evidence" value="ECO:0007669"/>
    <property type="project" value="UniProtKB-KW"/>
</dbReference>
<feature type="binding site" evidence="2">
    <location>
        <position position="228"/>
    </location>
    <ligand>
        <name>Mg(2+)</name>
        <dbReference type="ChEBI" id="CHEBI:18420"/>
    </ligand>
</feature>
<dbReference type="PANTHER" id="PTHR10291:SF0">
    <property type="entry name" value="DEHYDRODOLICHYL DIPHOSPHATE SYNTHASE 2"/>
    <property type="match status" value="1"/>
</dbReference>
<comment type="similarity">
    <text evidence="2">Belongs to the UPP synthase family.</text>
</comment>
<evidence type="ECO:0000256" key="1">
    <source>
        <dbReference type="ARBA" id="ARBA00022679"/>
    </source>
</evidence>
<dbReference type="Proteomes" id="UP001519418">
    <property type="component" value="Unassembled WGS sequence"/>
</dbReference>
<keyword evidence="2" id="KW-0479">Metal-binding</keyword>
<dbReference type="PANTHER" id="PTHR10291">
    <property type="entry name" value="DEHYDRODOLICHYL DIPHOSPHATE SYNTHASE FAMILY MEMBER"/>
    <property type="match status" value="1"/>
</dbReference>
<dbReference type="EC" id="2.5.1.-" evidence="2"/>
<feature type="active site" evidence="2">
    <location>
        <position position="38"/>
    </location>
</feature>
<reference evidence="3 4" key="1">
    <citation type="submission" date="2020-02" db="EMBL/GenBank/DDBJ databases">
        <title>Fructobacillus sp. isolated from paper mulberry of Taiwan.</title>
        <authorList>
            <person name="Lin S.-T."/>
        </authorList>
    </citation>
    <scope>NUCLEOTIDE SEQUENCE [LARGE SCALE GENOMIC DNA]</scope>
    <source>
        <strain evidence="3 4">M1-10</strain>
    </source>
</reference>
<feature type="active site" description="Proton acceptor" evidence="2">
    <location>
        <position position="86"/>
    </location>
</feature>
<dbReference type="InterPro" id="IPR018520">
    <property type="entry name" value="UPP_synth-like_CS"/>
</dbReference>
<feature type="binding site" evidence="2">
    <location>
        <position position="209"/>
    </location>
    <ligand>
        <name>substrate</name>
    </ligand>
</feature>
<evidence type="ECO:0000313" key="3">
    <source>
        <dbReference type="EMBL" id="MBS9334574.1"/>
    </source>
</evidence>
<dbReference type="CDD" id="cd00475">
    <property type="entry name" value="Cis_IPPS"/>
    <property type="match status" value="1"/>
</dbReference>
<feature type="binding site" evidence="2">
    <location>
        <position position="43"/>
    </location>
    <ligand>
        <name>substrate</name>
    </ligand>
</feature>
<feature type="binding site" evidence="2">
    <location>
        <position position="87"/>
    </location>
    <ligand>
        <name>substrate</name>
    </ligand>
</feature>
<dbReference type="HAMAP" id="MF_01139">
    <property type="entry name" value="ISPT"/>
    <property type="match status" value="1"/>
</dbReference>
<keyword evidence="4" id="KW-1185">Reference proteome</keyword>